<dbReference type="OMA" id="IPFRHLY"/>
<dbReference type="SUPFAM" id="SSF49417">
    <property type="entry name" value="p53-like transcription factors"/>
    <property type="match status" value="1"/>
</dbReference>
<organism evidence="10 11">
    <name type="scientific">Poecilia formosa</name>
    <name type="common">Amazon molly</name>
    <name type="synonym">Limia formosa</name>
    <dbReference type="NCBI Taxonomy" id="48698"/>
    <lineage>
        <taxon>Eukaryota</taxon>
        <taxon>Metazoa</taxon>
        <taxon>Chordata</taxon>
        <taxon>Craniata</taxon>
        <taxon>Vertebrata</taxon>
        <taxon>Euteleostomi</taxon>
        <taxon>Actinopterygii</taxon>
        <taxon>Neopterygii</taxon>
        <taxon>Teleostei</taxon>
        <taxon>Neoteleostei</taxon>
        <taxon>Acanthomorphata</taxon>
        <taxon>Ovalentaria</taxon>
        <taxon>Atherinomorphae</taxon>
        <taxon>Cyprinodontiformes</taxon>
        <taxon>Poeciliidae</taxon>
        <taxon>Poeciliinae</taxon>
        <taxon>Poecilia</taxon>
    </lineage>
</organism>
<feature type="domain" description="T-box" evidence="9">
    <location>
        <begin position="60"/>
        <end position="237"/>
    </location>
</feature>
<dbReference type="GO" id="GO:0000785">
    <property type="term" value="C:chromatin"/>
    <property type="evidence" value="ECO:0007669"/>
    <property type="project" value="Ensembl"/>
</dbReference>
<feature type="region of interest" description="Disordered" evidence="8">
    <location>
        <begin position="399"/>
        <end position="480"/>
    </location>
</feature>
<dbReference type="GO" id="GO:0000981">
    <property type="term" value="F:DNA-binding transcription factor activity, RNA polymerase II-specific"/>
    <property type="evidence" value="ECO:0007669"/>
    <property type="project" value="TreeGrafter"/>
</dbReference>
<dbReference type="InterPro" id="IPR001699">
    <property type="entry name" value="TF_T-box"/>
</dbReference>
<dbReference type="SMART" id="SM00425">
    <property type="entry name" value="TBOX"/>
    <property type="match status" value="1"/>
</dbReference>
<evidence type="ECO:0000256" key="8">
    <source>
        <dbReference type="SAM" id="MobiDB-lite"/>
    </source>
</evidence>
<keyword evidence="5" id="KW-0804">Transcription</keyword>
<dbReference type="PRINTS" id="PR00937">
    <property type="entry name" value="TBOX"/>
</dbReference>
<dbReference type="InterPro" id="IPR018186">
    <property type="entry name" value="TF_T-box_CS"/>
</dbReference>
<proteinExistence type="predicted"/>
<evidence type="ECO:0000256" key="3">
    <source>
        <dbReference type="ARBA" id="ARBA00023015"/>
    </source>
</evidence>
<keyword evidence="3" id="KW-0805">Transcription regulation</keyword>
<reference evidence="10" key="2">
    <citation type="submission" date="2025-08" db="UniProtKB">
        <authorList>
            <consortium name="Ensembl"/>
        </authorList>
    </citation>
    <scope>IDENTIFICATION</scope>
</reference>
<dbReference type="FunFam" id="2.60.40.820:FF:000010">
    <property type="entry name" value="T-box transcription factor TBX6"/>
    <property type="match status" value="1"/>
</dbReference>
<evidence type="ECO:0000256" key="6">
    <source>
        <dbReference type="ARBA" id="ARBA00023242"/>
    </source>
</evidence>
<comment type="caution">
    <text evidence="7">Lacks conserved residue(s) required for the propagation of feature annotation.</text>
</comment>
<feature type="compositionally biased region" description="Low complexity" evidence="8">
    <location>
        <begin position="413"/>
        <end position="423"/>
    </location>
</feature>
<comment type="subcellular location">
    <subcellularLocation>
        <location evidence="1 7">Nucleus</location>
    </subcellularLocation>
</comment>
<protein>
    <submittedName>
        <fullName evidence="10">T-box transcription factor 6</fullName>
    </submittedName>
</protein>
<accession>A0A087XFU5</accession>
<feature type="region of interest" description="Disordered" evidence="8">
    <location>
        <begin position="607"/>
        <end position="626"/>
    </location>
</feature>
<evidence type="ECO:0000256" key="2">
    <source>
        <dbReference type="ARBA" id="ARBA00022473"/>
    </source>
</evidence>
<keyword evidence="6 7" id="KW-0539">Nucleus</keyword>
<name>A0A087XFU5_POEFO</name>
<dbReference type="InterPro" id="IPR046360">
    <property type="entry name" value="T-box_DNA-bd"/>
</dbReference>
<feature type="compositionally biased region" description="Polar residues" evidence="8">
    <location>
        <begin position="455"/>
        <end position="480"/>
    </location>
</feature>
<reference evidence="10" key="3">
    <citation type="submission" date="2025-09" db="UniProtKB">
        <authorList>
            <consortium name="Ensembl"/>
        </authorList>
    </citation>
    <scope>IDENTIFICATION</scope>
</reference>
<dbReference type="PROSITE" id="PS01283">
    <property type="entry name" value="TBOX_1"/>
    <property type="match status" value="1"/>
</dbReference>
<dbReference type="PANTHER" id="PTHR11267:SF197">
    <property type="entry name" value="T-BOX TRANSCRIPTION FACTOR TBX6"/>
    <property type="match status" value="1"/>
</dbReference>
<dbReference type="InterPro" id="IPR036960">
    <property type="entry name" value="T-box_sf"/>
</dbReference>
<dbReference type="GO" id="GO:0001756">
    <property type="term" value="P:somitogenesis"/>
    <property type="evidence" value="ECO:0007669"/>
    <property type="project" value="Ensembl"/>
</dbReference>
<evidence type="ECO:0000256" key="1">
    <source>
        <dbReference type="ARBA" id="ARBA00004123"/>
    </source>
</evidence>
<dbReference type="GO" id="GO:0005634">
    <property type="term" value="C:nucleus"/>
    <property type="evidence" value="ECO:0007669"/>
    <property type="project" value="UniProtKB-SubCell"/>
</dbReference>
<evidence type="ECO:0000256" key="5">
    <source>
        <dbReference type="ARBA" id="ARBA00023163"/>
    </source>
</evidence>
<reference evidence="11" key="1">
    <citation type="submission" date="2013-10" db="EMBL/GenBank/DDBJ databases">
        <authorList>
            <person name="Schartl M."/>
            <person name="Warren W."/>
        </authorList>
    </citation>
    <scope>NUCLEOTIDE SEQUENCE [LARGE SCALE GENOMIC DNA]</scope>
    <source>
        <strain evidence="11">female</strain>
    </source>
</reference>
<dbReference type="EMBL" id="AYCK01014902">
    <property type="status" value="NOT_ANNOTATED_CDS"/>
    <property type="molecule type" value="Genomic_DNA"/>
</dbReference>
<dbReference type="GO" id="GO:0016331">
    <property type="term" value="P:morphogenesis of embryonic epithelium"/>
    <property type="evidence" value="ECO:0007669"/>
    <property type="project" value="TreeGrafter"/>
</dbReference>
<keyword evidence="2" id="KW-0217">Developmental protein</keyword>
<keyword evidence="4 7" id="KW-0238">DNA-binding</keyword>
<dbReference type="eggNOG" id="KOG3585">
    <property type="taxonomic scope" value="Eukaryota"/>
</dbReference>
<dbReference type="Pfam" id="PF00907">
    <property type="entry name" value="T-box"/>
    <property type="match status" value="1"/>
</dbReference>
<evidence type="ECO:0000259" key="9">
    <source>
        <dbReference type="PROSITE" id="PS50252"/>
    </source>
</evidence>
<dbReference type="AlphaFoldDB" id="A0A087XFU5"/>
<evidence type="ECO:0000256" key="4">
    <source>
        <dbReference type="ARBA" id="ARBA00023125"/>
    </source>
</evidence>
<evidence type="ECO:0000313" key="11">
    <source>
        <dbReference type="Proteomes" id="UP000028760"/>
    </source>
</evidence>
<dbReference type="GO" id="GO:0021523">
    <property type="term" value="P:somatic motor neuron differentiation"/>
    <property type="evidence" value="ECO:0007669"/>
    <property type="project" value="Ensembl"/>
</dbReference>
<evidence type="ECO:0000256" key="7">
    <source>
        <dbReference type="PROSITE-ProRule" id="PRU00201"/>
    </source>
</evidence>
<sequence length="626" mass="69515">MLNVEMYPGLTQRMGDCFYRDREAPARLPLLPPVCDAAPRLLGAGESSSKPQKDEVRMDLENSPLWKQFSSVGTEMIITKKGRRMFPGLRLKLSGLNPSLRYILLLDVVPADNSRYRFQGGGWQAVGGAEARLPDRVFIHPDSPATGAHWQSRTISFHYAKLTNNTLDTQGHIILHSLHRYQPRVHVIEARDMLRWGGGQHSFVFPETQFITVTAYQNNKITELKINSNPFAKGFREDGMNSKKQRDARQKRKMVVLTETLDIVNCDPCEAAESAASSSDLQTLALASLPQLPDSSCGFRPEEASYPVPEPALDLAQTFMTSQMSDISVTLQETQENEAVHNMIERFVKNKLFLYWFKTFKKRNVTTLLKNLEIAEIQKTVYFLLHSSDVMAEATFEPSFSAPPSHPHPSFPPVDYSSSSFSFPTPPPSDSSSSPANGAFIPETISPHTPADFTCPSNPQTSPPSQVQQGEQDANASNGRSFNTSAAFIYPNILPTNAEPEYSLATLPANGSCNTFALPSLPQQIKTLSFPNVSASAALNFPNLTHQAQFASAPCRPEVVLHRQAFIPQPTSTPPPALYPAFPSYPLRLHQDPHSALSAPFRHLYRQHQQSHPHSQGSYISTRALF</sequence>
<dbReference type="GO" id="GO:0000978">
    <property type="term" value="F:RNA polymerase II cis-regulatory region sequence-specific DNA binding"/>
    <property type="evidence" value="ECO:0007669"/>
    <property type="project" value="InterPro"/>
</dbReference>
<dbReference type="PANTHER" id="PTHR11267">
    <property type="entry name" value="T-BOX PROTEIN-RELATED"/>
    <property type="match status" value="1"/>
</dbReference>
<dbReference type="STRING" id="48698.ENSPFOP00000004648"/>
<dbReference type="GO" id="GO:0048641">
    <property type="term" value="P:regulation of skeletal muscle tissue development"/>
    <property type="evidence" value="ECO:0007669"/>
    <property type="project" value="Ensembl"/>
</dbReference>
<evidence type="ECO:0000313" key="10">
    <source>
        <dbReference type="Ensembl" id="ENSPFOP00000004648.2"/>
    </source>
</evidence>
<dbReference type="InterPro" id="IPR008967">
    <property type="entry name" value="p53-like_TF_DNA-bd_sf"/>
</dbReference>
<keyword evidence="11" id="KW-1185">Reference proteome</keyword>
<dbReference type="GO" id="GO:0045893">
    <property type="term" value="P:positive regulation of DNA-templated transcription"/>
    <property type="evidence" value="ECO:0007669"/>
    <property type="project" value="InterPro"/>
</dbReference>
<dbReference type="GO" id="GO:0048514">
    <property type="term" value="P:blood vessel morphogenesis"/>
    <property type="evidence" value="ECO:0007669"/>
    <property type="project" value="Ensembl"/>
</dbReference>
<dbReference type="PROSITE" id="PS50252">
    <property type="entry name" value="TBOX_3"/>
    <property type="match status" value="1"/>
</dbReference>
<dbReference type="GeneTree" id="ENSGT00940000160732"/>
<dbReference type="GO" id="GO:0001708">
    <property type="term" value="P:cell fate specification"/>
    <property type="evidence" value="ECO:0007669"/>
    <property type="project" value="TreeGrafter"/>
</dbReference>
<dbReference type="Ensembl" id="ENSPFOT00000004657.2">
    <property type="protein sequence ID" value="ENSPFOP00000004648.2"/>
    <property type="gene ID" value="ENSPFOG00000004756.2"/>
</dbReference>
<dbReference type="Gene3D" id="2.60.40.820">
    <property type="entry name" value="Transcription factor, T-box"/>
    <property type="match status" value="1"/>
</dbReference>
<dbReference type="Proteomes" id="UP000028760">
    <property type="component" value="Unassembled WGS sequence"/>
</dbReference>